<sequence length="80" mass="8233">MKGSTIRTLSNDELDIVTGGILEPWLAEPDGGSGLSPGIDGNNGILPGGCVRPGPFADHGAIIDGFLDGSLEGWTVKITW</sequence>
<name>A0A5C1NF16_9GAMM</name>
<dbReference type="KEGG" id="hbh:E4T21_07825"/>
<evidence type="ECO:0000313" key="1">
    <source>
        <dbReference type="EMBL" id="QEM81461.1"/>
    </source>
</evidence>
<reference evidence="1" key="1">
    <citation type="submission" date="2021-02" db="EMBL/GenBank/DDBJ databases">
        <title>Strain Y2R2, a novel species of the genus Halomonas.</title>
        <authorList>
            <person name="Huang H."/>
        </authorList>
    </citation>
    <scope>NUCLEOTIDE SEQUENCE</scope>
    <source>
        <strain evidence="1">Y2R2</strain>
    </source>
</reference>
<evidence type="ECO:0008006" key="3">
    <source>
        <dbReference type="Google" id="ProtNLM"/>
    </source>
</evidence>
<keyword evidence="2" id="KW-1185">Reference proteome</keyword>
<gene>
    <name evidence="1" type="ORF">E4T21_07825</name>
</gene>
<dbReference type="RefSeq" id="WP_149284472.1">
    <property type="nucleotide sequence ID" value="NZ_CP038437.2"/>
</dbReference>
<proteinExistence type="predicted"/>
<protein>
    <recommendedName>
        <fullName evidence="3">Bacteriocin</fullName>
    </recommendedName>
</protein>
<organism evidence="1 2">
    <name type="scientific">Halomonas binhaiensis</name>
    <dbReference type="NCBI Taxonomy" id="2562282"/>
    <lineage>
        <taxon>Bacteria</taxon>
        <taxon>Pseudomonadati</taxon>
        <taxon>Pseudomonadota</taxon>
        <taxon>Gammaproteobacteria</taxon>
        <taxon>Oceanospirillales</taxon>
        <taxon>Halomonadaceae</taxon>
        <taxon>Halomonas</taxon>
    </lineage>
</organism>
<dbReference type="AlphaFoldDB" id="A0A5C1NF16"/>
<accession>A0A5C1NF16</accession>
<evidence type="ECO:0000313" key="2">
    <source>
        <dbReference type="Proteomes" id="UP000324285"/>
    </source>
</evidence>
<dbReference type="Proteomes" id="UP000324285">
    <property type="component" value="Chromosome"/>
</dbReference>
<dbReference type="EMBL" id="CP038437">
    <property type="protein sequence ID" value="QEM81461.1"/>
    <property type="molecule type" value="Genomic_DNA"/>
</dbReference>